<evidence type="ECO:0000259" key="3">
    <source>
        <dbReference type="Pfam" id="PF26055"/>
    </source>
</evidence>
<name>A0AAV9DZ08_ACOCL</name>
<reference evidence="4" key="2">
    <citation type="submission" date="2023-06" db="EMBL/GenBank/DDBJ databases">
        <authorList>
            <person name="Ma L."/>
            <person name="Liu K.-W."/>
            <person name="Li Z."/>
            <person name="Hsiao Y.-Y."/>
            <person name="Qi Y."/>
            <person name="Fu T."/>
            <person name="Tang G."/>
            <person name="Zhang D."/>
            <person name="Sun W.-H."/>
            <person name="Liu D.-K."/>
            <person name="Li Y."/>
            <person name="Chen G.-Z."/>
            <person name="Liu X.-D."/>
            <person name="Liao X.-Y."/>
            <person name="Jiang Y.-T."/>
            <person name="Yu X."/>
            <person name="Hao Y."/>
            <person name="Huang J."/>
            <person name="Zhao X.-W."/>
            <person name="Ke S."/>
            <person name="Chen Y.-Y."/>
            <person name="Wu W.-L."/>
            <person name="Hsu J.-L."/>
            <person name="Lin Y.-F."/>
            <person name="Huang M.-D."/>
            <person name="Li C.-Y."/>
            <person name="Huang L."/>
            <person name="Wang Z.-W."/>
            <person name="Zhao X."/>
            <person name="Zhong W.-Y."/>
            <person name="Peng D.-H."/>
            <person name="Ahmad S."/>
            <person name="Lan S."/>
            <person name="Zhang J.-S."/>
            <person name="Tsai W.-C."/>
            <person name="Van De Peer Y."/>
            <person name="Liu Z.-J."/>
        </authorList>
    </citation>
    <scope>NUCLEOTIDE SEQUENCE</scope>
    <source>
        <strain evidence="4">CP</strain>
        <tissue evidence="4">Leaves</tissue>
    </source>
</reference>
<evidence type="ECO:0000313" key="4">
    <source>
        <dbReference type="EMBL" id="KAK1305838.1"/>
    </source>
</evidence>
<dbReference type="InterPro" id="IPR013083">
    <property type="entry name" value="Znf_RING/FYVE/PHD"/>
</dbReference>
<keyword evidence="1" id="KW-0479">Metal-binding</keyword>
<dbReference type="Pfam" id="PF26055">
    <property type="entry name" value="Mtase_EDM2"/>
    <property type="match status" value="1"/>
</dbReference>
<protein>
    <recommendedName>
        <fullName evidence="3">DM2 domain-containing protein</fullName>
    </recommendedName>
</protein>
<comment type="caution">
    <text evidence="4">The sequence shown here is derived from an EMBL/GenBank/DDBJ whole genome shotgun (WGS) entry which is preliminary data.</text>
</comment>
<dbReference type="InterPro" id="IPR011011">
    <property type="entry name" value="Znf_FYVE_PHD"/>
</dbReference>
<dbReference type="Proteomes" id="UP001180020">
    <property type="component" value="Unassembled WGS sequence"/>
</dbReference>
<evidence type="ECO:0000313" key="5">
    <source>
        <dbReference type="Proteomes" id="UP001180020"/>
    </source>
</evidence>
<feature type="domain" description="DM2" evidence="3">
    <location>
        <begin position="354"/>
        <end position="464"/>
    </location>
</feature>
<sequence>MKTVWDDDKEITPDSITNYYFIDGNDEPFSYSVLSLLFSDDGQVKAWRMDILRPLPEVLVLTKDEKWIRMAKLIWVERGLLLIMMKEEDESSSDVMGSDDDQESDLFDTVCAIRDNGGELLCCEGICMRSFHPTIKAGGDSYCLSLGYTDAEVEAIQNFLCRNCRFKKHQCFICGKLGSSDKSVGAEYKQFIRLFSKHLRTCDYDGGFGNFWGKAQKHLMDEKLHTPIRNHIEFPDVPKKRKTSFQELRKNVLAKKKKSVSKEMPREEIGVRTKTPKILDKAVRTALQKLKEGSSIEDAKAVCEPEIVNQIIKWRNKFKVYLAPFLHGLRYTSFGRHFTKKEKLQEVVEKLHWYVSDGDMIVDFCCGANDFSCFMKQKLDETGKKCLFKNYDIIQSKNDFGFVKKDWMTVQRNDLSKCSELIIGLNPPFGVKAALANKFIDKALQFKPKLVILIVPEETERYVTHSSSLYITRSCTTSHICSAIHVRLDKKKQPEYDLIWEDRKSLSNLALQILKR</sequence>
<reference evidence="4" key="1">
    <citation type="journal article" date="2023" name="Nat. Commun.">
        <title>Diploid and tetraploid genomes of Acorus and the evolution of monocots.</title>
        <authorList>
            <person name="Ma L."/>
            <person name="Liu K.W."/>
            <person name="Li Z."/>
            <person name="Hsiao Y.Y."/>
            <person name="Qi Y."/>
            <person name="Fu T."/>
            <person name="Tang G.D."/>
            <person name="Zhang D."/>
            <person name="Sun W.H."/>
            <person name="Liu D.K."/>
            <person name="Li Y."/>
            <person name="Chen G.Z."/>
            <person name="Liu X.D."/>
            <person name="Liao X.Y."/>
            <person name="Jiang Y.T."/>
            <person name="Yu X."/>
            <person name="Hao Y."/>
            <person name="Huang J."/>
            <person name="Zhao X.W."/>
            <person name="Ke S."/>
            <person name="Chen Y.Y."/>
            <person name="Wu W.L."/>
            <person name="Hsu J.L."/>
            <person name="Lin Y.F."/>
            <person name="Huang M.D."/>
            <person name="Li C.Y."/>
            <person name="Huang L."/>
            <person name="Wang Z.W."/>
            <person name="Zhao X."/>
            <person name="Zhong W.Y."/>
            <person name="Peng D.H."/>
            <person name="Ahmad S."/>
            <person name="Lan S."/>
            <person name="Zhang J.S."/>
            <person name="Tsai W.C."/>
            <person name="Van de Peer Y."/>
            <person name="Liu Z.J."/>
        </authorList>
    </citation>
    <scope>NUCLEOTIDE SEQUENCE</scope>
    <source>
        <strain evidence="4">CP</strain>
    </source>
</reference>
<keyword evidence="5" id="KW-1185">Reference proteome</keyword>
<keyword evidence="2" id="KW-0862">Zinc</keyword>
<dbReference type="InterPro" id="IPR058939">
    <property type="entry name" value="Mtase_EDM2"/>
</dbReference>
<proteinExistence type="predicted"/>
<dbReference type="SUPFAM" id="SSF57903">
    <property type="entry name" value="FYVE/PHD zinc finger"/>
    <property type="match status" value="1"/>
</dbReference>
<evidence type="ECO:0000256" key="1">
    <source>
        <dbReference type="ARBA" id="ARBA00022771"/>
    </source>
</evidence>
<gene>
    <name evidence="4" type="ORF">QJS10_CPA10g01897</name>
</gene>
<accession>A0AAV9DZ08</accession>
<evidence type="ECO:0000256" key="2">
    <source>
        <dbReference type="ARBA" id="ARBA00022833"/>
    </source>
</evidence>
<dbReference type="AlphaFoldDB" id="A0AAV9DZ08"/>
<dbReference type="Gene3D" id="3.30.40.10">
    <property type="entry name" value="Zinc/RING finger domain, C3HC4 (zinc finger)"/>
    <property type="match status" value="1"/>
</dbReference>
<dbReference type="GO" id="GO:0008270">
    <property type="term" value="F:zinc ion binding"/>
    <property type="evidence" value="ECO:0007669"/>
    <property type="project" value="UniProtKB-KW"/>
</dbReference>
<dbReference type="PANTHER" id="PTHR46235">
    <property type="entry name" value="PHD FINGER-CONTAINING PROTEIN DDB_G0268158"/>
    <property type="match status" value="1"/>
</dbReference>
<keyword evidence="1" id="KW-0863">Zinc-finger</keyword>
<organism evidence="4 5">
    <name type="scientific">Acorus calamus</name>
    <name type="common">Sweet flag</name>
    <dbReference type="NCBI Taxonomy" id="4465"/>
    <lineage>
        <taxon>Eukaryota</taxon>
        <taxon>Viridiplantae</taxon>
        <taxon>Streptophyta</taxon>
        <taxon>Embryophyta</taxon>
        <taxon>Tracheophyta</taxon>
        <taxon>Spermatophyta</taxon>
        <taxon>Magnoliopsida</taxon>
        <taxon>Liliopsida</taxon>
        <taxon>Acoraceae</taxon>
        <taxon>Acorus</taxon>
    </lineage>
</organism>
<dbReference type="PANTHER" id="PTHR46235:SF3">
    <property type="entry name" value="PHD FINGER-CONTAINING PROTEIN DDB_G0268158"/>
    <property type="match status" value="1"/>
</dbReference>
<dbReference type="EMBL" id="JAUJYO010000010">
    <property type="protein sequence ID" value="KAK1305838.1"/>
    <property type="molecule type" value="Genomic_DNA"/>
</dbReference>